<comment type="similarity">
    <text evidence="1">Belongs to the AHA1 family.</text>
</comment>
<proteinExistence type="inferred from homology"/>
<evidence type="ECO:0000259" key="2">
    <source>
        <dbReference type="Pfam" id="PF08327"/>
    </source>
</evidence>
<dbReference type="CDD" id="cd07826">
    <property type="entry name" value="SRPBCC_CalC_Aha1-like_9"/>
    <property type="match status" value="1"/>
</dbReference>
<dbReference type="Gene3D" id="3.30.530.20">
    <property type="match status" value="1"/>
</dbReference>
<dbReference type="InterPro" id="IPR023393">
    <property type="entry name" value="START-like_dom_sf"/>
</dbReference>
<dbReference type="Proteomes" id="UP000070612">
    <property type="component" value="Unassembled WGS sequence"/>
</dbReference>
<dbReference type="EMBL" id="LQQA01000002">
    <property type="protein sequence ID" value="ORX19207.1"/>
    <property type="molecule type" value="Genomic_DNA"/>
</dbReference>
<comment type="caution">
    <text evidence="3">The sequence shown here is derived from an EMBL/GenBank/DDBJ whole genome shotgun (WGS) entry which is preliminary data.</text>
</comment>
<dbReference type="PATRIC" id="fig|59750.3.peg.4337"/>
<keyword evidence="5" id="KW-1185">Reference proteome</keyword>
<evidence type="ECO:0000313" key="4">
    <source>
        <dbReference type="EMBL" id="ORX19207.1"/>
    </source>
</evidence>
<dbReference type="InterPro" id="IPR013538">
    <property type="entry name" value="ASHA1/2-like_C"/>
</dbReference>
<dbReference type="STRING" id="59750.AWC31_11590"/>
<gene>
    <name evidence="3" type="ORF">AFM11_05730</name>
    <name evidence="4" type="ORF">AWC31_11590</name>
</gene>
<sequence length="157" mass="17576">MTNALNLNAPVDTLAMDFTREFNAPVAALFRAHAEPDLVKQWLGPHGLEMQIERWDFETGGGYRYVHSDQSGEYRFNGVFHTVRPNELIIQTFEFEGAPDMVNIEFMWFEDLGGGRSSLRGRSICPNTDARDALLSSGMEGGMVDGYDKLDALLPTL</sequence>
<dbReference type="Proteomes" id="UP000193964">
    <property type="component" value="Unassembled WGS sequence"/>
</dbReference>
<protein>
    <submittedName>
        <fullName evidence="3">Polyketide cyclase</fullName>
    </submittedName>
</protein>
<organism evidence="3 5">
    <name type="scientific">Mycolicibacterium wolinskyi</name>
    <dbReference type="NCBI Taxonomy" id="59750"/>
    <lineage>
        <taxon>Bacteria</taxon>
        <taxon>Bacillati</taxon>
        <taxon>Actinomycetota</taxon>
        <taxon>Actinomycetes</taxon>
        <taxon>Mycobacteriales</taxon>
        <taxon>Mycobacteriaceae</taxon>
        <taxon>Mycolicibacterium</taxon>
    </lineage>
</organism>
<reference evidence="3 5" key="1">
    <citation type="submission" date="2015-07" db="EMBL/GenBank/DDBJ databases">
        <title>A draft genome sequence of Mycobacterium wolinskyi.</title>
        <authorList>
            <person name="de Man T.J."/>
            <person name="Perry K.A."/>
            <person name="Coulliette A.D."/>
            <person name="Jensen B."/>
            <person name="Toney N.C."/>
            <person name="Limbago B.M."/>
            <person name="Noble-Wang J."/>
        </authorList>
    </citation>
    <scope>NUCLEOTIDE SEQUENCE [LARGE SCALE GENOMIC DNA]</scope>
    <source>
        <strain evidence="3 5">CDC_01</strain>
    </source>
</reference>
<dbReference type="OrthoDB" id="5185819at2"/>
<feature type="domain" description="Activator of Hsp90 ATPase homologue 1/2-like C-terminal" evidence="2">
    <location>
        <begin position="23"/>
        <end position="154"/>
    </location>
</feature>
<evidence type="ECO:0000313" key="3">
    <source>
        <dbReference type="EMBL" id="KWX24937.1"/>
    </source>
</evidence>
<accession>A0A132PRW4</accession>
<evidence type="ECO:0000256" key="1">
    <source>
        <dbReference type="ARBA" id="ARBA00006817"/>
    </source>
</evidence>
<evidence type="ECO:0000313" key="6">
    <source>
        <dbReference type="Proteomes" id="UP000193964"/>
    </source>
</evidence>
<dbReference type="Pfam" id="PF08327">
    <property type="entry name" value="AHSA1"/>
    <property type="match status" value="1"/>
</dbReference>
<dbReference type="AlphaFoldDB" id="A0A132PRW4"/>
<dbReference type="EMBL" id="LGTW01000003">
    <property type="protein sequence ID" value="KWX24937.1"/>
    <property type="molecule type" value="Genomic_DNA"/>
</dbReference>
<name>A0A132PRW4_9MYCO</name>
<dbReference type="SUPFAM" id="SSF55961">
    <property type="entry name" value="Bet v1-like"/>
    <property type="match status" value="1"/>
</dbReference>
<dbReference type="RefSeq" id="WP_067845080.1">
    <property type="nucleotide sequence ID" value="NZ_JACKUA010000007.1"/>
</dbReference>
<evidence type="ECO:0000313" key="5">
    <source>
        <dbReference type="Proteomes" id="UP000070612"/>
    </source>
</evidence>
<reference evidence="4 6" key="2">
    <citation type="submission" date="2016-01" db="EMBL/GenBank/DDBJ databases">
        <title>The new phylogeny of the genus Mycobacterium.</title>
        <authorList>
            <person name="Tarcisio F."/>
            <person name="Conor M."/>
            <person name="Antonella G."/>
            <person name="Elisabetta G."/>
            <person name="Giulia F.S."/>
            <person name="Sara T."/>
            <person name="Anna F."/>
            <person name="Clotilde B."/>
            <person name="Roberto B."/>
            <person name="Veronica D.S."/>
            <person name="Fabio R."/>
            <person name="Monica P."/>
            <person name="Olivier J."/>
            <person name="Enrico T."/>
            <person name="Nicola S."/>
        </authorList>
    </citation>
    <scope>NUCLEOTIDE SEQUENCE [LARGE SCALE GENOMIC DNA]</scope>
    <source>
        <strain evidence="4 6">ATCC 700010</strain>
    </source>
</reference>